<name>A0A7J3SMH5_9CREN</name>
<evidence type="ECO:0000313" key="2">
    <source>
        <dbReference type="EMBL" id="HGZ60378.1"/>
    </source>
</evidence>
<gene>
    <name evidence="2" type="ORF">ENW83_04140</name>
</gene>
<comment type="caution">
    <text evidence="2">The sequence shown here is derived from an EMBL/GenBank/DDBJ whole genome shotgun (WGS) entry which is preliminary data.</text>
</comment>
<protein>
    <submittedName>
        <fullName evidence="2">Uncharacterized protein</fullName>
    </submittedName>
</protein>
<proteinExistence type="predicted"/>
<sequence>MGLTTIEQEIISVLLLGLIFALIYVLGGKGPLFKQPDESSGRSPYTAGIEFGDRQITQVSDMVVFLFILLAVESLIIALFFVNITPWTILLYSAVLISTVLGYNVYMEENPLGRE</sequence>
<keyword evidence="1" id="KW-0472">Membrane</keyword>
<feature type="transmembrane region" description="Helical" evidence="1">
    <location>
        <begin position="87"/>
        <end position="106"/>
    </location>
</feature>
<feature type="transmembrane region" description="Helical" evidence="1">
    <location>
        <begin position="6"/>
        <end position="26"/>
    </location>
</feature>
<feature type="transmembrane region" description="Helical" evidence="1">
    <location>
        <begin position="63"/>
        <end position="81"/>
    </location>
</feature>
<evidence type="ECO:0000256" key="1">
    <source>
        <dbReference type="SAM" id="Phobius"/>
    </source>
</evidence>
<reference evidence="2" key="1">
    <citation type="journal article" date="2020" name="mSystems">
        <title>Genome- and Community-Level Interaction Insights into Carbon Utilization and Element Cycling Functions of Hydrothermarchaeota in Hydrothermal Sediment.</title>
        <authorList>
            <person name="Zhou Z."/>
            <person name="Liu Y."/>
            <person name="Xu W."/>
            <person name="Pan J."/>
            <person name="Luo Z.H."/>
            <person name="Li M."/>
        </authorList>
    </citation>
    <scope>NUCLEOTIDE SEQUENCE [LARGE SCALE GENOMIC DNA]</scope>
    <source>
        <strain evidence="2">SpSt-885</strain>
    </source>
</reference>
<organism evidence="2">
    <name type="scientific">Fervidicoccus fontis</name>
    <dbReference type="NCBI Taxonomy" id="683846"/>
    <lineage>
        <taxon>Archaea</taxon>
        <taxon>Thermoproteota</taxon>
        <taxon>Thermoprotei</taxon>
        <taxon>Fervidicoccales</taxon>
        <taxon>Fervidicoccaceae</taxon>
        <taxon>Fervidicoccus</taxon>
    </lineage>
</organism>
<dbReference type="EMBL" id="DTLS01000118">
    <property type="protein sequence ID" value="HGZ60378.1"/>
    <property type="molecule type" value="Genomic_DNA"/>
</dbReference>
<dbReference type="AlphaFoldDB" id="A0A7J3SMH5"/>
<accession>A0A7J3SMH5</accession>
<keyword evidence="1" id="KW-1133">Transmembrane helix</keyword>
<keyword evidence="1" id="KW-0812">Transmembrane</keyword>